<keyword evidence="1" id="KW-0238">DNA-binding</keyword>
<comment type="caution">
    <text evidence="1">The sequence shown here is derived from an EMBL/GenBank/DDBJ whole genome shotgun (WGS) entry which is preliminary data.</text>
</comment>
<dbReference type="InterPro" id="IPR038056">
    <property type="entry name" value="YjbR-like_sf"/>
</dbReference>
<evidence type="ECO:0000313" key="1">
    <source>
        <dbReference type="EMBL" id="KAA5804113.1"/>
    </source>
</evidence>
<dbReference type="PANTHER" id="PTHR35145:SF1">
    <property type="entry name" value="CYTOPLASMIC PROTEIN"/>
    <property type="match status" value="1"/>
</dbReference>
<dbReference type="Proteomes" id="UP000325122">
    <property type="component" value="Unassembled WGS sequence"/>
</dbReference>
<protein>
    <submittedName>
        <fullName evidence="1">MmcQ/YjbR family DNA-binding protein</fullName>
    </submittedName>
</protein>
<dbReference type="GO" id="GO:0003677">
    <property type="term" value="F:DNA binding"/>
    <property type="evidence" value="ECO:0007669"/>
    <property type="project" value="UniProtKB-KW"/>
</dbReference>
<reference evidence="1 2" key="1">
    <citation type="submission" date="2019-09" db="EMBL/GenBank/DDBJ databases">
        <authorList>
            <person name="Kevbrin V."/>
            <person name="Grouzdev D.S."/>
        </authorList>
    </citation>
    <scope>NUCLEOTIDE SEQUENCE [LARGE SCALE GENOMIC DNA]</scope>
    <source>
        <strain evidence="1 2">G-192</strain>
    </source>
</reference>
<gene>
    <name evidence="1" type="ORF">F1654_08005</name>
</gene>
<accession>A0A5M6ZH55</accession>
<dbReference type="InterPro" id="IPR058532">
    <property type="entry name" value="YjbR/MT2646/Rv2570-like"/>
</dbReference>
<keyword evidence="2" id="KW-1185">Reference proteome</keyword>
<sequence>MTLDDYNTHCAALPATSHVIQWGDAHVWKVGAGEGQTGKVFAVAGWQDEGEALAVTFKCSDIVYEVLREAPGCRPAPYLASRGMSWIQRTSDASVSDDELKSHLAESWRLAALNLTRKRRAALGLTDL</sequence>
<organism evidence="1 2">
    <name type="scientific">Alkalicaulis satelles</name>
    <dbReference type="NCBI Taxonomy" id="2609175"/>
    <lineage>
        <taxon>Bacteria</taxon>
        <taxon>Pseudomonadati</taxon>
        <taxon>Pseudomonadota</taxon>
        <taxon>Alphaproteobacteria</taxon>
        <taxon>Maricaulales</taxon>
        <taxon>Maricaulaceae</taxon>
        <taxon>Alkalicaulis</taxon>
    </lineage>
</organism>
<dbReference type="Gene3D" id="3.90.1150.30">
    <property type="match status" value="1"/>
</dbReference>
<name>A0A5M6ZH55_9PROT</name>
<dbReference type="PANTHER" id="PTHR35145">
    <property type="entry name" value="CYTOPLASMIC PROTEIN-RELATED"/>
    <property type="match status" value="1"/>
</dbReference>
<proteinExistence type="predicted"/>
<dbReference type="AlphaFoldDB" id="A0A5M6ZH55"/>
<dbReference type="RefSeq" id="WP_150023381.1">
    <property type="nucleotide sequence ID" value="NZ_VWOJ01000002.1"/>
</dbReference>
<evidence type="ECO:0000313" key="2">
    <source>
        <dbReference type="Proteomes" id="UP000325122"/>
    </source>
</evidence>
<dbReference type="SUPFAM" id="SSF142906">
    <property type="entry name" value="YjbR-like"/>
    <property type="match status" value="1"/>
</dbReference>
<dbReference type="Pfam" id="PF04237">
    <property type="entry name" value="YjbR"/>
    <property type="match status" value="1"/>
</dbReference>
<dbReference type="InterPro" id="IPR007351">
    <property type="entry name" value="YjbR"/>
</dbReference>
<dbReference type="EMBL" id="VWOJ01000002">
    <property type="protein sequence ID" value="KAA5804113.1"/>
    <property type="molecule type" value="Genomic_DNA"/>
</dbReference>